<dbReference type="GO" id="GO:0032991">
    <property type="term" value="C:protein-containing complex"/>
    <property type="evidence" value="ECO:0007669"/>
    <property type="project" value="TreeGrafter"/>
</dbReference>
<comment type="caution">
    <text evidence="1">The sequence shown here is derived from an EMBL/GenBank/DDBJ whole genome shotgun (WGS) entry which is preliminary data.</text>
</comment>
<organism evidence="1 2">
    <name type="scientific">Phanerochaete sordida</name>
    <dbReference type="NCBI Taxonomy" id="48140"/>
    <lineage>
        <taxon>Eukaryota</taxon>
        <taxon>Fungi</taxon>
        <taxon>Dikarya</taxon>
        <taxon>Basidiomycota</taxon>
        <taxon>Agaricomycotina</taxon>
        <taxon>Agaricomycetes</taxon>
        <taxon>Polyporales</taxon>
        <taxon>Phanerochaetaceae</taxon>
        <taxon>Phanerochaete</taxon>
    </lineage>
</organism>
<keyword evidence="1" id="KW-0489">Methyltransferase</keyword>
<keyword evidence="1" id="KW-0808">Transferase</keyword>
<proteinExistence type="predicted"/>
<evidence type="ECO:0000313" key="1">
    <source>
        <dbReference type="EMBL" id="GJE94592.1"/>
    </source>
</evidence>
<dbReference type="GO" id="GO:0008757">
    <property type="term" value="F:S-adenosylmethionine-dependent methyltransferase activity"/>
    <property type="evidence" value="ECO:0007669"/>
    <property type="project" value="UniProtKB-ARBA"/>
</dbReference>
<dbReference type="AlphaFoldDB" id="A0A9P3GGN1"/>
<keyword evidence="2" id="KW-1185">Reference proteome</keyword>
<evidence type="ECO:0000313" key="2">
    <source>
        <dbReference type="Proteomes" id="UP000703269"/>
    </source>
</evidence>
<accession>A0A9P3GGN1</accession>
<dbReference type="SUPFAM" id="SSF53335">
    <property type="entry name" value="S-adenosyl-L-methionine-dependent methyltransferases"/>
    <property type="match status" value="1"/>
</dbReference>
<dbReference type="Pfam" id="PF10294">
    <property type="entry name" value="Methyltransf_16"/>
    <property type="match status" value="1"/>
</dbReference>
<dbReference type="PANTHER" id="PTHR14614:SF161">
    <property type="match status" value="1"/>
</dbReference>
<name>A0A9P3GGN1_9APHY</name>
<dbReference type="GO" id="GO:0032259">
    <property type="term" value="P:methylation"/>
    <property type="evidence" value="ECO:0007669"/>
    <property type="project" value="UniProtKB-KW"/>
</dbReference>
<dbReference type="PANTHER" id="PTHR14614">
    <property type="entry name" value="HEPATOCELLULAR CARCINOMA-ASSOCIATED ANTIGEN"/>
    <property type="match status" value="1"/>
</dbReference>
<dbReference type="GO" id="GO:0005829">
    <property type="term" value="C:cytosol"/>
    <property type="evidence" value="ECO:0007669"/>
    <property type="project" value="TreeGrafter"/>
</dbReference>
<gene>
    <name evidence="1" type="ORF">PsYK624_107620</name>
</gene>
<dbReference type="InterPro" id="IPR029063">
    <property type="entry name" value="SAM-dependent_MTases_sf"/>
</dbReference>
<sequence length="343" mass="37456">MASNPNFPAHLDIKPSLGLSDGDASNSFDFAAQEAAIREYGIAGRVWEAAYLLNTYIENPGDVNFEPPFLTPHAGSHLSIIELGSGTGIVSAHCAERLADQPSVIITTDLPEVCPLLEKNLHKYSEPKRSSGPRLLVRPLGWGCYEHALAILDDLKNTSARTAIDAGPNLLTHIICSDLIYFPELLAPLLRSLLHLTSPPFVTRSHTADWPSVVISYKIRSLLKEAPFWSAFGLWFSYEPVLYRRAPPRQSGAAATGNGDVRAGQLTGTWDGAEDPEETAWRRFGSAGDDELFIFVARRRPDSLAWTVPTDDADLLGGVGARGDRSRKGDSTFETLLLMNMEG</sequence>
<reference evidence="1 2" key="1">
    <citation type="submission" date="2021-08" db="EMBL/GenBank/DDBJ databases">
        <title>Draft Genome Sequence of Phanerochaete sordida strain YK-624.</title>
        <authorList>
            <person name="Mori T."/>
            <person name="Dohra H."/>
            <person name="Suzuki T."/>
            <person name="Kawagishi H."/>
            <person name="Hirai H."/>
        </authorList>
    </citation>
    <scope>NUCLEOTIDE SEQUENCE [LARGE SCALE GENOMIC DNA]</scope>
    <source>
        <strain evidence="1 2">YK-624</strain>
    </source>
</reference>
<dbReference type="InterPro" id="IPR019410">
    <property type="entry name" value="Methyltransf_16"/>
</dbReference>
<dbReference type="Proteomes" id="UP000703269">
    <property type="component" value="Unassembled WGS sequence"/>
</dbReference>
<dbReference type="Gene3D" id="3.40.50.150">
    <property type="entry name" value="Vaccinia Virus protein VP39"/>
    <property type="match status" value="1"/>
</dbReference>
<dbReference type="EMBL" id="BPQB01000041">
    <property type="protein sequence ID" value="GJE94592.1"/>
    <property type="molecule type" value="Genomic_DNA"/>
</dbReference>
<dbReference type="OrthoDB" id="413520at2759"/>
<protein>
    <submittedName>
        <fullName evidence="1">Methyltransferase-domain-containing protein</fullName>
    </submittedName>
</protein>